<organism evidence="4 6">
    <name type="scientific">Anaerococcus octavius</name>
    <dbReference type="NCBI Taxonomy" id="54007"/>
    <lineage>
        <taxon>Bacteria</taxon>
        <taxon>Bacillati</taxon>
        <taxon>Bacillota</taxon>
        <taxon>Tissierellia</taxon>
        <taxon>Tissierellales</taxon>
        <taxon>Peptoniphilaceae</taxon>
        <taxon>Anaerococcus</taxon>
    </lineage>
</organism>
<dbReference type="AlphaFoldDB" id="A0A2I1M9N5"/>
<keyword evidence="2" id="KW-0813">Transport</keyword>
<sequence length="79" mass="8845">MKAKILTNDPSLIVMFRLGSIEGNLVTNSDEAYNTFRASLKEDELAVLIITKTINSWIEQEVKTHRESENAPLIVVIDG</sequence>
<proteinExistence type="inferred from homology"/>
<evidence type="ECO:0000313" key="5">
    <source>
        <dbReference type="EMBL" id="SUU92148.1"/>
    </source>
</evidence>
<keyword evidence="6" id="KW-1185">Reference proteome</keyword>
<keyword evidence="3" id="KW-0406">Ion transport</keyword>
<dbReference type="OrthoDB" id="1693026at2"/>
<evidence type="ECO:0000256" key="2">
    <source>
        <dbReference type="ARBA" id="ARBA00022448"/>
    </source>
</evidence>
<dbReference type="EMBL" id="UFTA01000002">
    <property type="protein sequence ID" value="SUU92148.1"/>
    <property type="molecule type" value="Genomic_DNA"/>
</dbReference>
<protein>
    <submittedName>
        <fullName evidence="5">ATP synthase (F/14-kDa) subunit</fullName>
    </submittedName>
</protein>
<dbReference type="SUPFAM" id="SSF159468">
    <property type="entry name" value="AtpF-like"/>
    <property type="match status" value="1"/>
</dbReference>
<evidence type="ECO:0000256" key="3">
    <source>
        <dbReference type="ARBA" id="ARBA00023065"/>
    </source>
</evidence>
<evidence type="ECO:0000313" key="4">
    <source>
        <dbReference type="EMBL" id="PKZ16836.1"/>
    </source>
</evidence>
<dbReference type="InterPro" id="IPR036906">
    <property type="entry name" value="ATPase_V1_fsu_sf"/>
</dbReference>
<accession>A0A2I1M9N5</accession>
<dbReference type="GO" id="GO:0046961">
    <property type="term" value="F:proton-transporting ATPase activity, rotational mechanism"/>
    <property type="evidence" value="ECO:0007669"/>
    <property type="project" value="InterPro"/>
</dbReference>
<dbReference type="Pfam" id="PF01990">
    <property type="entry name" value="ATP-synt_F"/>
    <property type="match status" value="1"/>
</dbReference>
<evidence type="ECO:0000313" key="7">
    <source>
        <dbReference type="Proteomes" id="UP000255124"/>
    </source>
</evidence>
<name>A0A2I1M9N5_9FIRM</name>
<gene>
    <name evidence="4" type="ORF">CYJ34_03360</name>
    <name evidence="5" type="ORF">NCTC9810_00469</name>
</gene>
<comment type="similarity">
    <text evidence="1">Belongs to the V-ATPase F subunit family.</text>
</comment>
<evidence type="ECO:0000256" key="1">
    <source>
        <dbReference type="ARBA" id="ARBA00010148"/>
    </source>
</evidence>
<reference evidence="5 7" key="2">
    <citation type="submission" date="2018-06" db="EMBL/GenBank/DDBJ databases">
        <authorList>
            <consortium name="Pathogen Informatics"/>
            <person name="Doyle S."/>
        </authorList>
    </citation>
    <scope>NUCLEOTIDE SEQUENCE [LARGE SCALE GENOMIC DNA]</scope>
    <source>
        <strain evidence="5 7">NCTC9810</strain>
    </source>
</reference>
<dbReference type="Proteomes" id="UP000234335">
    <property type="component" value="Unassembled WGS sequence"/>
</dbReference>
<dbReference type="Gene3D" id="3.40.50.10580">
    <property type="entry name" value="ATPase, V1 complex, subunit F"/>
    <property type="match status" value="1"/>
</dbReference>
<dbReference type="Proteomes" id="UP000255124">
    <property type="component" value="Unassembled WGS sequence"/>
</dbReference>
<dbReference type="EMBL" id="PKGS01000002">
    <property type="protein sequence ID" value="PKZ16836.1"/>
    <property type="molecule type" value="Genomic_DNA"/>
</dbReference>
<dbReference type="InterPro" id="IPR008218">
    <property type="entry name" value="ATPase_V1-cplx_f_g_su"/>
</dbReference>
<dbReference type="RefSeq" id="WP_101539935.1">
    <property type="nucleotide sequence ID" value="NZ_CALTZC010000002.1"/>
</dbReference>
<evidence type="ECO:0000313" key="6">
    <source>
        <dbReference type="Proteomes" id="UP000234335"/>
    </source>
</evidence>
<reference evidence="4 6" key="1">
    <citation type="submission" date="2017-12" db="EMBL/GenBank/DDBJ databases">
        <title>Phylogenetic diversity of female urinary microbiome.</title>
        <authorList>
            <person name="Thomas-White K."/>
            <person name="Wolfe A.J."/>
        </authorList>
    </citation>
    <scope>NUCLEOTIDE SEQUENCE [LARGE SCALE GENOMIC DNA]</scope>
    <source>
        <strain evidence="4 6">UMB0119</strain>
    </source>
</reference>